<accession>A0A3B1E5N8</accession>
<comment type="similarity">
    <text evidence="1">Belongs to the TRAFAC class translation factor GTPase superfamily. Classic translation factor GTPase family. IF-2 subfamily.</text>
</comment>
<name>A0A3B1E5N8_9ZZZZ</name>
<dbReference type="Pfam" id="PF00009">
    <property type="entry name" value="GTP_EFTU"/>
    <property type="match status" value="1"/>
</dbReference>
<dbReference type="InterPro" id="IPR009000">
    <property type="entry name" value="Transl_B-barrel_sf"/>
</dbReference>
<dbReference type="HAMAP" id="MF_00100_B">
    <property type="entry name" value="IF_2_B"/>
    <property type="match status" value="1"/>
</dbReference>
<dbReference type="SUPFAM" id="SSF52540">
    <property type="entry name" value="P-loop containing nucleoside triphosphate hydrolases"/>
    <property type="match status" value="1"/>
</dbReference>
<dbReference type="InterPro" id="IPR036925">
    <property type="entry name" value="TIF_IF2_dom3_sf"/>
</dbReference>
<keyword evidence="2 9" id="KW-0396">Initiation factor</keyword>
<evidence type="ECO:0000256" key="3">
    <source>
        <dbReference type="ARBA" id="ARBA00022741"/>
    </source>
</evidence>
<keyword evidence="5" id="KW-0342">GTP-binding</keyword>
<dbReference type="PROSITE" id="PS01176">
    <property type="entry name" value="IF2"/>
    <property type="match status" value="1"/>
</dbReference>
<organism evidence="9">
    <name type="scientific">hydrothermal vent metagenome</name>
    <dbReference type="NCBI Taxonomy" id="652676"/>
    <lineage>
        <taxon>unclassified sequences</taxon>
        <taxon>metagenomes</taxon>
        <taxon>ecological metagenomes</taxon>
    </lineage>
</organism>
<evidence type="ECO:0000256" key="4">
    <source>
        <dbReference type="ARBA" id="ARBA00022917"/>
    </source>
</evidence>
<dbReference type="FunFam" id="2.40.30.10:FF:000008">
    <property type="entry name" value="Translation initiation factor IF-2"/>
    <property type="match status" value="1"/>
</dbReference>
<dbReference type="GO" id="GO:0005829">
    <property type="term" value="C:cytosol"/>
    <property type="evidence" value="ECO:0007669"/>
    <property type="project" value="TreeGrafter"/>
</dbReference>
<dbReference type="GO" id="GO:0005525">
    <property type="term" value="F:GTP binding"/>
    <property type="evidence" value="ECO:0007669"/>
    <property type="project" value="UniProtKB-KW"/>
</dbReference>
<feature type="compositionally biased region" description="Polar residues" evidence="7">
    <location>
        <begin position="237"/>
        <end position="256"/>
    </location>
</feature>
<comment type="function">
    <text evidence="6">One of the essential components for the initiation of protein synthesis. Protects formylmethionyl-tRNA from spontaneous hydrolysis and promotes its binding to the 30S ribosomal subunits. Also involved in the hydrolysis of GTP during the formation of the 70S ribosomal complex.</text>
</comment>
<dbReference type="SUPFAM" id="SSF50447">
    <property type="entry name" value="Translation proteins"/>
    <property type="match status" value="2"/>
</dbReference>
<evidence type="ECO:0000256" key="6">
    <source>
        <dbReference type="ARBA" id="ARBA00025162"/>
    </source>
</evidence>
<dbReference type="EMBL" id="UOYO01000046">
    <property type="protein sequence ID" value="VAY88096.1"/>
    <property type="molecule type" value="Genomic_DNA"/>
</dbReference>
<dbReference type="InterPro" id="IPR053905">
    <property type="entry name" value="EF-G-like_DII"/>
</dbReference>
<dbReference type="InterPro" id="IPR000795">
    <property type="entry name" value="T_Tr_GTP-bd_dom"/>
</dbReference>
<gene>
    <name evidence="9" type="ORF">MNB_ARC-1_780</name>
</gene>
<reference evidence="9" key="1">
    <citation type="submission" date="2018-10" db="EMBL/GenBank/DDBJ databases">
        <authorList>
            <person name="Aoki K."/>
        </authorList>
    </citation>
    <scope>NUCLEOTIDE SEQUENCE</scope>
</reference>
<protein>
    <submittedName>
        <fullName evidence="9">Translation initiation factor 2</fullName>
    </submittedName>
</protein>
<dbReference type="Gene3D" id="3.40.50.300">
    <property type="entry name" value="P-loop containing nucleotide triphosphate hydrolases"/>
    <property type="match status" value="1"/>
</dbReference>
<dbReference type="FunFam" id="2.40.30.10:FF:000054">
    <property type="entry name" value="Translation initiation factor IF-2"/>
    <property type="match status" value="1"/>
</dbReference>
<dbReference type="FunFam" id="3.40.50.300:FF:000019">
    <property type="entry name" value="Translation initiation factor IF-2"/>
    <property type="match status" value="1"/>
</dbReference>
<dbReference type="InterPro" id="IPR006847">
    <property type="entry name" value="IF2_N"/>
</dbReference>
<dbReference type="InterPro" id="IPR015760">
    <property type="entry name" value="TIF_IF2"/>
</dbReference>
<dbReference type="Pfam" id="PF04760">
    <property type="entry name" value="IF2_N"/>
    <property type="match status" value="2"/>
</dbReference>
<dbReference type="CDD" id="cd03702">
    <property type="entry name" value="IF2_mtIF2_II"/>
    <property type="match status" value="1"/>
</dbReference>
<dbReference type="Pfam" id="PF22042">
    <property type="entry name" value="EF-G_D2"/>
    <property type="match status" value="1"/>
</dbReference>
<feature type="region of interest" description="Disordered" evidence="7">
    <location>
        <begin position="83"/>
        <end position="213"/>
    </location>
</feature>
<dbReference type="NCBIfam" id="TIGR00487">
    <property type="entry name" value="IF-2"/>
    <property type="match status" value="1"/>
</dbReference>
<dbReference type="CDD" id="cd03692">
    <property type="entry name" value="mtIF2_IVc"/>
    <property type="match status" value="1"/>
</dbReference>
<feature type="region of interest" description="Disordered" evidence="7">
    <location>
        <begin position="237"/>
        <end position="271"/>
    </location>
</feature>
<evidence type="ECO:0000313" key="9">
    <source>
        <dbReference type="EMBL" id="VAY88096.1"/>
    </source>
</evidence>
<dbReference type="PANTHER" id="PTHR43381">
    <property type="entry name" value="TRANSLATION INITIATION FACTOR IF-2-RELATED"/>
    <property type="match status" value="1"/>
</dbReference>
<dbReference type="PROSITE" id="PS51722">
    <property type="entry name" value="G_TR_2"/>
    <property type="match status" value="1"/>
</dbReference>
<feature type="compositionally biased region" description="Polar residues" evidence="7">
    <location>
        <begin position="196"/>
        <end position="207"/>
    </location>
</feature>
<feature type="domain" description="Tr-type G" evidence="8">
    <location>
        <begin position="361"/>
        <end position="528"/>
    </location>
</feature>
<dbReference type="GO" id="GO:0003743">
    <property type="term" value="F:translation initiation factor activity"/>
    <property type="evidence" value="ECO:0007669"/>
    <property type="project" value="UniProtKB-KW"/>
</dbReference>
<dbReference type="InterPro" id="IPR044145">
    <property type="entry name" value="IF2_II"/>
</dbReference>
<dbReference type="InterPro" id="IPR000178">
    <property type="entry name" value="TF_IF2_bacterial-like"/>
</dbReference>
<evidence type="ECO:0000259" key="8">
    <source>
        <dbReference type="PROSITE" id="PS51722"/>
    </source>
</evidence>
<dbReference type="NCBIfam" id="TIGR00231">
    <property type="entry name" value="small_GTP"/>
    <property type="match status" value="1"/>
</dbReference>
<sequence>MDKVKISEVALETGSTAKEIISKAKDLNIDLKSSNSSVTMEQAGIISEYLATGKLPAYILKAKQEQEEKENKAKLALAKKAEQEALKKTAEAKKEKSKENTTEVEKIKEVQPKEVQSKSVQPKEEISKTIEPQNKTSIKPPEAKETKQDNSLYGLSKQRKKQVQEDVVQDNVSQKPKKPKTVKKQTQQNQPKKQKITINTSFNSNLDVENDNESNVLMPDFDARDEILKKFEKANSLLNKNKNTNQRPKNPFSKQNKSPERGKSRRRPTIHKEKIISAIKIPIDVRVHEFALKINQEEASVISELLELGITADKNDFLEKDHMELLSDTFSVKIEFVSEHLDEINYVDKYELTGKQEDMQERAPVVTIMGHVDHGKTTLLDVIRGTKVTEGEAGGITQHIGAYMIDYKGHLITFIDTPGHAAFDKMRARGSQITDIIVIVVAADDGIKDQTIESINHAKKAGVPIIVAITKIDKQESNIDMVKSKMAEQDLTPTDWGGDIDFIALSAKTKEGIDTLLETISVQAQLLECKANPSKKAKGIVIEASIEHGKGPAATLIMQDGTLKIGDYIVVDTVSGKVRSIINDDGKSIKSALPGMPIKITGLDNVPHTGSILVSMNNAKEVKALAQKRSTYERQIQMSKTTKVSIEDLTDMISENKLKSLPIVLKADFNGSLEAIKLQIEDFKNEEVKVNIISSGVGGISENDLDLADITDNCIIFGFNVRPTGSIKQKADKKKITISTYSIIYELLDEVKSMLSGLMSPIIKEENTGQAEVKDVFKTPKGIAIAGCVVSDGKVVKGGLARVIRKGVVICDNSHISSLKRFKDNVSEVTKGYECGIAIEEYNDVQVGDVIETFIEKKERQQL</sequence>
<keyword evidence="4" id="KW-0648">Protein biosynthesis</keyword>
<dbReference type="InterPro" id="IPR005225">
    <property type="entry name" value="Small_GTP-bd"/>
</dbReference>
<proteinExistence type="inferred from homology"/>
<keyword evidence="3" id="KW-0547">Nucleotide-binding</keyword>
<dbReference type="AlphaFoldDB" id="A0A3B1E5N8"/>
<dbReference type="InterPro" id="IPR023115">
    <property type="entry name" value="TIF_IF2_dom3"/>
</dbReference>
<feature type="compositionally biased region" description="Basic and acidic residues" evidence="7">
    <location>
        <begin position="83"/>
        <end position="128"/>
    </location>
</feature>
<evidence type="ECO:0000256" key="2">
    <source>
        <dbReference type="ARBA" id="ARBA00022540"/>
    </source>
</evidence>
<dbReference type="SUPFAM" id="SSF52156">
    <property type="entry name" value="Initiation factor IF2/eIF5b, domain 3"/>
    <property type="match status" value="1"/>
</dbReference>
<dbReference type="Gene3D" id="1.10.10.2480">
    <property type="match status" value="1"/>
</dbReference>
<dbReference type="CDD" id="cd01887">
    <property type="entry name" value="IF2_eIF5B"/>
    <property type="match status" value="1"/>
</dbReference>
<dbReference type="PANTHER" id="PTHR43381:SF5">
    <property type="entry name" value="TR-TYPE G DOMAIN-CONTAINING PROTEIN"/>
    <property type="match status" value="1"/>
</dbReference>
<dbReference type="GO" id="GO:0003924">
    <property type="term" value="F:GTPase activity"/>
    <property type="evidence" value="ECO:0007669"/>
    <property type="project" value="InterPro"/>
</dbReference>
<evidence type="ECO:0000256" key="7">
    <source>
        <dbReference type="SAM" id="MobiDB-lite"/>
    </source>
</evidence>
<dbReference type="Pfam" id="PF11987">
    <property type="entry name" value="IF-2"/>
    <property type="match status" value="1"/>
</dbReference>
<evidence type="ECO:0000256" key="1">
    <source>
        <dbReference type="ARBA" id="ARBA00007733"/>
    </source>
</evidence>
<evidence type="ECO:0000256" key="5">
    <source>
        <dbReference type="ARBA" id="ARBA00023134"/>
    </source>
</evidence>
<dbReference type="Gene3D" id="2.40.30.10">
    <property type="entry name" value="Translation factors"/>
    <property type="match status" value="2"/>
</dbReference>
<dbReference type="Gene3D" id="3.40.50.10050">
    <property type="entry name" value="Translation initiation factor IF- 2, domain 3"/>
    <property type="match status" value="1"/>
</dbReference>
<dbReference type="InterPro" id="IPR027417">
    <property type="entry name" value="P-loop_NTPase"/>
</dbReference>
<dbReference type="FunFam" id="3.40.50.10050:FF:000001">
    <property type="entry name" value="Translation initiation factor IF-2"/>
    <property type="match status" value="1"/>
</dbReference>